<dbReference type="Proteomes" id="UP000236370">
    <property type="component" value="Unassembled WGS sequence"/>
</dbReference>
<evidence type="ECO:0000313" key="2">
    <source>
        <dbReference type="Proteomes" id="UP000236370"/>
    </source>
</evidence>
<gene>
    <name evidence="1" type="ORF">CK820_G0002546</name>
</gene>
<feature type="non-terminal residue" evidence="1">
    <location>
        <position position="1"/>
    </location>
</feature>
<comment type="caution">
    <text evidence="1">The sequence shown here is derived from an EMBL/GenBank/DDBJ whole genome shotgun (WGS) entry which is preliminary data.</text>
</comment>
<accession>A0A2J8PHU1</accession>
<dbReference type="EMBL" id="NBAG03000214">
    <property type="protein sequence ID" value="PNI83585.1"/>
    <property type="molecule type" value="Genomic_DNA"/>
</dbReference>
<sequence length="34" mass="3837">RTCFVSDLKRGLKIQAAKFNIDGNNERFSCGNSF</sequence>
<reference evidence="1 2" key="1">
    <citation type="submission" date="2017-12" db="EMBL/GenBank/DDBJ databases">
        <title>High-resolution comparative analysis of great ape genomes.</title>
        <authorList>
            <person name="Pollen A."/>
            <person name="Hastie A."/>
            <person name="Hormozdiari F."/>
            <person name="Dougherty M."/>
            <person name="Liu R."/>
            <person name="Chaisson M."/>
            <person name="Hoppe E."/>
            <person name="Hill C."/>
            <person name="Pang A."/>
            <person name="Hillier L."/>
            <person name="Baker C."/>
            <person name="Armstrong J."/>
            <person name="Shendure J."/>
            <person name="Paten B."/>
            <person name="Wilson R."/>
            <person name="Chao H."/>
            <person name="Schneider V."/>
            <person name="Ventura M."/>
            <person name="Kronenberg Z."/>
            <person name="Murali S."/>
            <person name="Gordon D."/>
            <person name="Cantsilieris S."/>
            <person name="Munson K."/>
            <person name="Nelson B."/>
            <person name="Raja A."/>
            <person name="Underwood J."/>
            <person name="Diekhans M."/>
            <person name="Fiddes I."/>
            <person name="Haussler D."/>
            <person name="Eichler E."/>
        </authorList>
    </citation>
    <scope>NUCLEOTIDE SEQUENCE [LARGE SCALE GENOMIC DNA]</scope>
    <source>
        <strain evidence="1">Yerkes chimp pedigree #C0471</strain>
    </source>
</reference>
<name>A0A2J8PHU1_PANTR</name>
<protein>
    <submittedName>
        <fullName evidence="1">ACTR10 isoform 15</fullName>
    </submittedName>
</protein>
<dbReference type="AlphaFoldDB" id="A0A2J8PHU1"/>
<proteinExistence type="predicted"/>
<evidence type="ECO:0000313" key="1">
    <source>
        <dbReference type="EMBL" id="PNI83585.1"/>
    </source>
</evidence>
<organism evidence="1 2">
    <name type="scientific">Pan troglodytes</name>
    <name type="common">Chimpanzee</name>
    <dbReference type="NCBI Taxonomy" id="9598"/>
    <lineage>
        <taxon>Eukaryota</taxon>
        <taxon>Metazoa</taxon>
        <taxon>Chordata</taxon>
        <taxon>Craniata</taxon>
        <taxon>Vertebrata</taxon>
        <taxon>Euteleostomi</taxon>
        <taxon>Mammalia</taxon>
        <taxon>Eutheria</taxon>
        <taxon>Euarchontoglires</taxon>
        <taxon>Primates</taxon>
        <taxon>Haplorrhini</taxon>
        <taxon>Catarrhini</taxon>
        <taxon>Hominidae</taxon>
        <taxon>Pan</taxon>
    </lineage>
</organism>